<proteinExistence type="predicted"/>
<evidence type="ECO:0000256" key="1">
    <source>
        <dbReference type="SAM" id="MobiDB-lite"/>
    </source>
</evidence>
<feature type="region of interest" description="Disordered" evidence="1">
    <location>
        <begin position="1"/>
        <end position="40"/>
    </location>
</feature>
<evidence type="ECO:0000313" key="2">
    <source>
        <dbReference type="EMBL" id="EXA28623.1"/>
    </source>
</evidence>
<dbReference type="EMBL" id="KI981320">
    <property type="protein sequence ID" value="EXA28623.1"/>
    <property type="molecule type" value="Genomic_DNA"/>
</dbReference>
<reference evidence="2" key="1">
    <citation type="submission" date="2011-10" db="EMBL/GenBank/DDBJ databases">
        <title>The Genome Sequence of Fusarium oxysporum HDV247.</title>
        <authorList>
            <consortium name="The Broad Institute Genome Sequencing Platform"/>
            <person name="Ma L.-J."/>
            <person name="Gale L.R."/>
            <person name="Schwartz D.C."/>
            <person name="Zhou S."/>
            <person name="Corby-Kistler H."/>
            <person name="Young S.K."/>
            <person name="Zeng Q."/>
            <person name="Gargeya S."/>
            <person name="Fitzgerald M."/>
            <person name="Haas B."/>
            <person name="Abouelleil A."/>
            <person name="Alvarado L."/>
            <person name="Arachchi H.M."/>
            <person name="Berlin A."/>
            <person name="Brown A."/>
            <person name="Chapman S.B."/>
            <person name="Chen Z."/>
            <person name="Dunbar C."/>
            <person name="Freedman E."/>
            <person name="Gearin G."/>
            <person name="Goldberg J."/>
            <person name="Griggs A."/>
            <person name="Gujja S."/>
            <person name="Heiman D."/>
            <person name="Howarth C."/>
            <person name="Larson L."/>
            <person name="Lui A."/>
            <person name="MacDonald P.J.P."/>
            <person name="Montmayeur A."/>
            <person name="Murphy C."/>
            <person name="Neiman D."/>
            <person name="Pearson M."/>
            <person name="Priest M."/>
            <person name="Roberts A."/>
            <person name="Saif S."/>
            <person name="Shea T."/>
            <person name="Shenoy N."/>
            <person name="Sisk P."/>
            <person name="Stolte C."/>
            <person name="Sykes S."/>
            <person name="Wortman J."/>
            <person name="Nusbaum C."/>
            <person name="Birren B."/>
        </authorList>
    </citation>
    <scope>NUCLEOTIDE SEQUENCE [LARGE SCALE GENOMIC DNA]</scope>
    <source>
        <strain evidence="2">HDV247</strain>
    </source>
</reference>
<dbReference type="AlphaFoldDB" id="W9N7A4"/>
<feature type="compositionally biased region" description="Low complexity" evidence="1">
    <location>
        <begin position="19"/>
        <end position="39"/>
    </location>
</feature>
<organism evidence="2">
    <name type="scientific">Fusarium oxysporum f. sp. pisi HDV247</name>
    <dbReference type="NCBI Taxonomy" id="1080344"/>
    <lineage>
        <taxon>Eukaryota</taxon>
        <taxon>Fungi</taxon>
        <taxon>Dikarya</taxon>
        <taxon>Ascomycota</taxon>
        <taxon>Pezizomycotina</taxon>
        <taxon>Sordariomycetes</taxon>
        <taxon>Hypocreomycetidae</taxon>
        <taxon>Hypocreales</taxon>
        <taxon>Nectriaceae</taxon>
        <taxon>Fusarium</taxon>
        <taxon>Fusarium oxysporum species complex</taxon>
    </lineage>
</organism>
<name>W9N7A4_FUSOX</name>
<dbReference type="Proteomes" id="UP000030751">
    <property type="component" value="Unassembled WGS sequence"/>
</dbReference>
<dbReference type="HOGENOM" id="CLU_2184068_0_0_1"/>
<accession>W9N7A4</accession>
<feature type="region of interest" description="Disordered" evidence="1">
    <location>
        <begin position="55"/>
        <end position="83"/>
    </location>
</feature>
<protein>
    <submittedName>
        <fullName evidence="2">Uncharacterized protein</fullName>
    </submittedName>
</protein>
<sequence>MPNLLPRLLPTAPSRPRPRLQTTPLPTNPDTINNNVNNNSPLIVRDNRLYAPHSEWTSVSSSGWMPKLRLGPTTTTQSGPIYPGNSEWIHARSRAYSKSGPDGPCLPPT</sequence>
<reference evidence="2" key="2">
    <citation type="submission" date="2014-02" db="EMBL/GenBank/DDBJ databases">
        <title>Annotation of the Genome Sequence of Fusarium oxysporum HDV247.</title>
        <authorList>
            <consortium name="The Broad Institute Genomics Platform"/>
            <person name="Ma L.-J."/>
            <person name="Corby-Kistler H."/>
            <person name="Broz K."/>
            <person name="Gale L.R."/>
            <person name="Jonkers W."/>
            <person name="O'Donnell K."/>
            <person name="Ploetz R."/>
            <person name="Steinberg C."/>
            <person name="Schwartz D.C."/>
            <person name="VanEtten H."/>
            <person name="Zhou S."/>
            <person name="Young S.K."/>
            <person name="Zeng Q."/>
            <person name="Gargeya S."/>
            <person name="Fitzgerald M."/>
            <person name="Abouelleil A."/>
            <person name="Alvarado L."/>
            <person name="Chapman S.B."/>
            <person name="Gainer-Dewar J."/>
            <person name="Goldberg J."/>
            <person name="Griggs A."/>
            <person name="Gujja S."/>
            <person name="Hansen M."/>
            <person name="Howarth C."/>
            <person name="Imamovic A."/>
            <person name="Ireland A."/>
            <person name="Larimer J."/>
            <person name="McCowan C."/>
            <person name="Murphy C."/>
            <person name="Pearson M."/>
            <person name="Poon T.W."/>
            <person name="Priest M."/>
            <person name="Roberts A."/>
            <person name="Saif S."/>
            <person name="Shea T."/>
            <person name="Sykes S."/>
            <person name="Wortman J."/>
            <person name="Nusbaum C."/>
            <person name="Birren B."/>
        </authorList>
    </citation>
    <scope>NUCLEOTIDE SEQUENCE</scope>
    <source>
        <strain evidence="2">HDV247</strain>
    </source>
</reference>
<gene>
    <name evidence="2" type="ORF">FOVG_19780</name>
</gene>